<dbReference type="Pfam" id="PF07693">
    <property type="entry name" value="KAP_NTPase"/>
    <property type="match status" value="1"/>
</dbReference>
<evidence type="ECO:0000259" key="3">
    <source>
        <dbReference type="Pfam" id="PF07693"/>
    </source>
</evidence>
<dbReference type="EMBL" id="PXYI01000015">
    <property type="protein sequence ID" value="PSJ36293.1"/>
    <property type="molecule type" value="Genomic_DNA"/>
</dbReference>
<dbReference type="Proteomes" id="UP000241167">
    <property type="component" value="Unassembled WGS sequence"/>
</dbReference>
<dbReference type="PANTHER" id="PTHR22674:SF6">
    <property type="entry name" value="NTPASE KAP FAMILY P-LOOP DOMAIN-CONTAINING PROTEIN 1"/>
    <property type="match status" value="1"/>
</dbReference>
<evidence type="ECO:0000313" key="4">
    <source>
        <dbReference type="EMBL" id="PSJ36293.1"/>
    </source>
</evidence>
<feature type="transmembrane region" description="Helical" evidence="2">
    <location>
        <begin position="576"/>
        <end position="594"/>
    </location>
</feature>
<dbReference type="InterPro" id="IPR052754">
    <property type="entry name" value="NTPase_KAP_P-loop"/>
</dbReference>
<keyword evidence="2" id="KW-0472">Membrane</keyword>
<feature type="transmembrane region" description="Helical" evidence="2">
    <location>
        <begin position="614"/>
        <end position="634"/>
    </location>
</feature>
<evidence type="ECO:0000256" key="1">
    <source>
        <dbReference type="SAM" id="MobiDB-lite"/>
    </source>
</evidence>
<evidence type="ECO:0000313" key="5">
    <source>
        <dbReference type="Proteomes" id="UP000241167"/>
    </source>
</evidence>
<keyword evidence="2" id="KW-1133">Transmembrane helix</keyword>
<name>A0A2P7QE98_9SPHN</name>
<dbReference type="PANTHER" id="PTHR22674">
    <property type="entry name" value="NTPASE, KAP FAMILY P-LOOP DOMAIN-CONTAINING 1"/>
    <property type="match status" value="1"/>
</dbReference>
<dbReference type="PROSITE" id="PS51257">
    <property type="entry name" value="PROKAR_LIPOPROTEIN"/>
    <property type="match status" value="1"/>
</dbReference>
<reference evidence="4 5" key="1">
    <citation type="submission" date="2018-03" db="EMBL/GenBank/DDBJ databases">
        <title>The draft genome of Sphingosinicella sp. GL-C-18.</title>
        <authorList>
            <person name="Liu L."/>
            <person name="Li L."/>
            <person name="Liang L."/>
            <person name="Zhang X."/>
            <person name="Wang T."/>
        </authorList>
    </citation>
    <scope>NUCLEOTIDE SEQUENCE [LARGE SCALE GENOMIC DNA]</scope>
    <source>
        <strain evidence="4 5">GL-C-18</strain>
    </source>
</reference>
<gene>
    <name evidence="4" type="ORF">C7I55_26735</name>
</gene>
<feature type="region of interest" description="Disordered" evidence="1">
    <location>
        <begin position="1"/>
        <end position="21"/>
    </location>
</feature>
<organism evidence="4 5">
    <name type="scientific">Allosphingosinicella deserti</name>
    <dbReference type="NCBI Taxonomy" id="2116704"/>
    <lineage>
        <taxon>Bacteria</taxon>
        <taxon>Pseudomonadati</taxon>
        <taxon>Pseudomonadota</taxon>
        <taxon>Alphaproteobacteria</taxon>
        <taxon>Sphingomonadales</taxon>
        <taxon>Sphingomonadaceae</taxon>
        <taxon>Allosphingosinicella</taxon>
    </lineage>
</organism>
<comment type="caution">
    <text evidence="4">The sequence shown here is derived from an EMBL/GenBank/DDBJ whole genome shotgun (WGS) entry which is preliminary data.</text>
</comment>
<protein>
    <recommendedName>
        <fullName evidence="3">KAP NTPase domain-containing protein</fullName>
    </recommendedName>
</protein>
<keyword evidence="5" id="KW-1185">Reference proteome</keyword>
<sequence length="1009" mass="110673">MVRGEAHHAQSNSHAATRGPAAAGSFGACVTAGTSALMARASSPRGMREHSVQAIANAPPDAEVIFLSTDSAGTPGALNSQILTQLNLPMALPSGDELAQGYALRNSRVGLICYVVTIDGRPTNEALEHNLGLAFSDPQVASAASYWVPLMGTGAGGLSHEESFAITAAILQAQPTIQNGKARTVIALPPDLDGAVRKTFAALARKLGRVIVADDLDALAHKRRPEHANIINPYRMPRSAAVTDLLELASTFAPMVKRSGVSTSLLFFALGEGHGPVTETALFRDGAAEFFTLTLEELYADQYDTAWKHYFGDTRRPSGVADTILPPTDNVAAVLVEAHARAGGDDHAIQIDHVIGALLEHQDTRLRNLLEDAGIVPEALLAEYRDARLGRVATRFQNDVANSDDQLDYARYATAIRAFLTDKDTRAPLSISVQAPWGGGKSTLMHLVREALDPQEVRGKYKQMPLAELRKLPKLLLGKVTELLEAREEILVTPDEQAARSKRRWTVWFNAWKYETTEQLWAGLVDAIVSQIAQRLSPLEREKFLLKLQLARIDDGIVRKRIYDRIVNLWWRKAKVWAVAAGSIMLSLFGLAAAKPELDPALQRAVGLWSGSGFIYMLIVQAILTLGFLISFAASSFKTKKEPASFSLADVIKVPDYDKGVGELHHVHADLKRVLELVPHKGEDGDSAPLVIFIDDLDRCSPGKVASVVEGVSMLLATDEYRCIFVIGMDPQMVAAALEKAHEDVRQKLPSYERAVPLGWRFMDKFVQLPFTLPPSETGAFTAYVDWLAGVASPAPAIAATRSEAMPQPSVPPAADHTIESVIREIADGPSADTPLQPAPEPETIATFTESRNVGAIIRRIAQFSVGNPREMKRMVNLARFYLTLRAARSVKEPAWHPPNAGQYARWIALTLRWPDMLRWLQWGADEARWPPEELGVPLIVRRLRALEAHAERAEAPAAWRNALKEELSLPTDSESNWSRDAKLFEFFVDEVNQPRGERLSDAAERGFW</sequence>
<dbReference type="AlphaFoldDB" id="A0A2P7QE98"/>
<accession>A0A2P7QE98</accession>
<evidence type="ECO:0000256" key="2">
    <source>
        <dbReference type="SAM" id="Phobius"/>
    </source>
</evidence>
<proteinExistence type="predicted"/>
<feature type="domain" description="KAP NTPase" evidence="3">
    <location>
        <begin position="409"/>
        <end position="877"/>
    </location>
</feature>
<keyword evidence="2" id="KW-0812">Transmembrane</keyword>
<dbReference type="InterPro" id="IPR011646">
    <property type="entry name" value="KAP_P-loop"/>
</dbReference>